<gene>
    <name evidence="2" type="ORF">Thi970DRAFT_04595</name>
</gene>
<organism evidence="2 3">
    <name type="scientific">Thiorhodovibrio frisius</name>
    <dbReference type="NCBI Taxonomy" id="631362"/>
    <lineage>
        <taxon>Bacteria</taxon>
        <taxon>Pseudomonadati</taxon>
        <taxon>Pseudomonadota</taxon>
        <taxon>Gammaproteobacteria</taxon>
        <taxon>Chromatiales</taxon>
        <taxon>Chromatiaceae</taxon>
        <taxon>Thiorhodovibrio</taxon>
    </lineage>
</organism>
<protein>
    <recommendedName>
        <fullName evidence="4">Short-chain alcohol dehydrogenase</fullName>
    </recommendedName>
</protein>
<comment type="similarity">
    <text evidence="1">Belongs to the short-chain dehydrogenases/reductases (SDR) family.</text>
</comment>
<dbReference type="InterPro" id="IPR052625">
    <property type="entry name" value="Chl_b_Red"/>
</dbReference>
<dbReference type="GO" id="GO:0015996">
    <property type="term" value="P:chlorophyll catabolic process"/>
    <property type="evidence" value="ECO:0007669"/>
    <property type="project" value="TreeGrafter"/>
</dbReference>
<evidence type="ECO:0000313" key="2">
    <source>
        <dbReference type="EMBL" id="EIC20920.1"/>
    </source>
</evidence>
<dbReference type="PANTHER" id="PTHR24314">
    <property type="entry name" value="NON-SPECIFIC LIPID TRANSFER PROTEIN-RELATED"/>
    <property type="match status" value="1"/>
</dbReference>
<sequence length="271" mass="30006">MDQSVIVITGGTRGIGRGLARAFLQRQCRVMICGRDAGRLEQTLAEFMASIPAAEGRLHGRLCDVADATKVQALWDATVGHFGRIDIWINNAAIGSHEVDFWQHDPATIENLIRINLLGTMQGCRTAARGMLAQGHGHIYTLEGWGSGGERRHGSTLYGTSKAALRYFTKSLAAELRGTPVKLSSLNPGVVPTDLLALSMRPEQAKQIRRFINIFGDKVETVASGLAERVLNNQRHGARIQWLPPRRMLMRLLQAPFRQRRIIDPRGESPR</sequence>
<dbReference type="PRINTS" id="PR00081">
    <property type="entry name" value="GDHRDH"/>
</dbReference>
<dbReference type="SUPFAM" id="SSF51735">
    <property type="entry name" value="NAD(P)-binding Rossmann-fold domains"/>
    <property type="match status" value="1"/>
</dbReference>
<reference evidence="2 3" key="2">
    <citation type="submission" date="2011-11" db="EMBL/GenBank/DDBJ databases">
        <authorList>
            <consortium name="US DOE Joint Genome Institute"/>
            <person name="Lucas S."/>
            <person name="Han J."/>
            <person name="Lapidus A."/>
            <person name="Cheng J.-F."/>
            <person name="Goodwin L."/>
            <person name="Pitluck S."/>
            <person name="Peters L."/>
            <person name="Ovchinnikova G."/>
            <person name="Zhang X."/>
            <person name="Detter J.C."/>
            <person name="Han C."/>
            <person name="Tapia R."/>
            <person name="Land M."/>
            <person name="Hauser L."/>
            <person name="Kyrpides N."/>
            <person name="Ivanova N."/>
            <person name="Pagani I."/>
            <person name="Vogl K."/>
            <person name="Liu Z."/>
            <person name="Overmann J."/>
            <person name="Frigaard N.-U."/>
            <person name="Bryant D."/>
            <person name="Woyke T."/>
        </authorList>
    </citation>
    <scope>NUCLEOTIDE SEQUENCE [LARGE SCALE GENOMIC DNA]</scope>
    <source>
        <strain evidence="2 3">970</strain>
    </source>
</reference>
<evidence type="ECO:0008006" key="4">
    <source>
        <dbReference type="Google" id="ProtNLM"/>
    </source>
</evidence>
<dbReference type="InterPro" id="IPR036291">
    <property type="entry name" value="NAD(P)-bd_dom_sf"/>
</dbReference>
<evidence type="ECO:0000313" key="3">
    <source>
        <dbReference type="Proteomes" id="UP000002964"/>
    </source>
</evidence>
<dbReference type="HOGENOM" id="CLU_010194_2_4_6"/>
<dbReference type="STRING" id="631362.Thi970DRAFT_04595"/>
<reference evidence="3" key="1">
    <citation type="submission" date="2011-06" db="EMBL/GenBank/DDBJ databases">
        <authorList>
            <consortium name="US DOE Joint Genome Institute (JGI-PGF)"/>
            <person name="Lucas S."/>
            <person name="Han J."/>
            <person name="Lapidus A."/>
            <person name="Cheng J.-F."/>
            <person name="Goodwin L."/>
            <person name="Pitluck S."/>
            <person name="Peters L."/>
            <person name="Land M.L."/>
            <person name="Hauser L."/>
            <person name="Vogl K."/>
            <person name="Liu Z."/>
            <person name="Overmann J."/>
            <person name="Frigaard N.-U."/>
            <person name="Bryant D.A."/>
            <person name="Woyke T.J."/>
        </authorList>
    </citation>
    <scope>NUCLEOTIDE SEQUENCE [LARGE SCALE GENOMIC DNA]</scope>
    <source>
        <strain evidence="3">970</strain>
    </source>
</reference>
<evidence type="ECO:0000256" key="1">
    <source>
        <dbReference type="RuleBase" id="RU000363"/>
    </source>
</evidence>
<dbReference type="EMBL" id="JH603170">
    <property type="protein sequence ID" value="EIC20920.1"/>
    <property type="molecule type" value="Genomic_DNA"/>
</dbReference>
<dbReference type="Gene3D" id="3.40.50.720">
    <property type="entry name" value="NAD(P)-binding Rossmann-like Domain"/>
    <property type="match status" value="1"/>
</dbReference>
<dbReference type="PANTHER" id="PTHR24314:SF21">
    <property type="entry name" value="CHLOROPHYLL(IDE) B REDUCTASE NYC1, CHLOROPLASTIC-RELATED"/>
    <property type="match status" value="1"/>
</dbReference>
<dbReference type="OrthoDB" id="9810734at2"/>
<dbReference type="Proteomes" id="UP000002964">
    <property type="component" value="Unassembled WGS sequence"/>
</dbReference>
<dbReference type="InterPro" id="IPR002347">
    <property type="entry name" value="SDR_fam"/>
</dbReference>
<dbReference type="PRINTS" id="PR00080">
    <property type="entry name" value="SDRFAMILY"/>
</dbReference>
<proteinExistence type="inferred from homology"/>
<keyword evidence="3" id="KW-1185">Reference proteome</keyword>
<dbReference type="GO" id="GO:0034256">
    <property type="term" value="F:chlorophyll(ide) b reductase activity"/>
    <property type="evidence" value="ECO:0007669"/>
    <property type="project" value="TreeGrafter"/>
</dbReference>
<dbReference type="RefSeq" id="WP_009151323.1">
    <property type="nucleotide sequence ID" value="NZ_CP121471.1"/>
</dbReference>
<dbReference type="GO" id="GO:0010304">
    <property type="term" value="P:PSII associated light-harvesting complex II catabolic process"/>
    <property type="evidence" value="ECO:0007669"/>
    <property type="project" value="TreeGrafter"/>
</dbReference>
<dbReference type="CDD" id="cd05233">
    <property type="entry name" value="SDR_c"/>
    <property type="match status" value="1"/>
</dbReference>
<dbReference type="AlphaFoldDB" id="H8Z7J0"/>
<accession>H8Z7J0</accession>
<name>H8Z7J0_9GAMM</name>
<dbReference type="eggNOG" id="COG4221">
    <property type="taxonomic scope" value="Bacteria"/>
</dbReference>
<dbReference type="Pfam" id="PF00106">
    <property type="entry name" value="adh_short"/>
    <property type="match status" value="1"/>
</dbReference>